<feature type="compositionally biased region" description="Low complexity" evidence="1">
    <location>
        <begin position="282"/>
        <end position="291"/>
    </location>
</feature>
<evidence type="ECO:0000256" key="1">
    <source>
        <dbReference type="SAM" id="MobiDB-lite"/>
    </source>
</evidence>
<name>A0A915EX50_9CEST</name>
<dbReference type="InterPro" id="IPR053287">
    <property type="entry name" value="PP2C-like_domain"/>
</dbReference>
<feature type="region of interest" description="Disordered" evidence="1">
    <location>
        <begin position="570"/>
        <end position="594"/>
    </location>
</feature>
<feature type="compositionally biased region" description="Pro residues" evidence="1">
    <location>
        <begin position="466"/>
        <end position="478"/>
    </location>
</feature>
<evidence type="ECO:0000313" key="3">
    <source>
        <dbReference type="Proteomes" id="UP000887562"/>
    </source>
</evidence>
<dbReference type="InterPro" id="IPR001932">
    <property type="entry name" value="PPM-type_phosphatase-like_dom"/>
</dbReference>
<dbReference type="InterPro" id="IPR036457">
    <property type="entry name" value="PPM-type-like_dom_sf"/>
</dbReference>
<dbReference type="WBParaSite" id="maker-E.canG7_contigs_3887-snap-gene-0.63-mRNA-1">
    <property type="protein sequence ID" value="maker-E.canG7_contigs_3887-snap-gene-0.63-mRNA-1"/>
    <property type="gene ID" value="EcG7_02044"/>
</dbReference>
<feature type="domain" description="PPM-type phosphatase" evidence="2">
    <location>
        <begin position="160"/>
        <end position="534"/>
    </location>
</feature>
<keyword evidence="3" id="KW-1185">Reference proteome</keyword>
<dbReference type="SUPFAM" id="SSF81606">
    <property type="entry name" value="PP2C-like"/>
    <property type="match status" value="1"/>
</dbReference>
<dbReference type="PANTHER" id="PTHR21586:SF0">
    <property type="entry name" value="PP2C-LIKE DOMAIN-CONTAINING PROTEIN CG9801"/>
    <property type="match status" value="1"/>
</dbReference>
<dbReference type="SMART" id="SM00332">
    <property type="entry name" value="PP2Cc"/>
    <property type="match status" value="1"/>
</dbReference>
<dbReference type="Proteomes" id="UP000887562">
    <property type="component" value="Unplaced"/>
</dbReference>
<sequence length="705" mass="77560">MALAMESQKFSHMDSFCLDSRRLKPLSSLRSFYTSSFNETPPAGEDTGNSLLWRAANPEDLPPEAVMRIATSQLLNRKVIAAMTGPDSGFQAAREWKDKSTSKTLVCGTHVFVDNWKEILHTRAFGKSVSLYDTNPVTGRTSASDGVSSVLTIIQHINASWARWGCSARITGDPIADAFVVKVRPNSAFLAVADGVNWGEAAMRASRCAINAVYEHLETNLLLGGPQALKIRNTRDAASLLFAAFRQAHLDITAQTRGLTTLCVGLLLPVHLSERHRRHRSGQSSLSTSSSVEEGIEEPETSRYSSALIVASVGDSQAFLLREGTDTVEVTGWVPPHSSSTDAKTDCETEGPPERDFRDAGGALGPVYESGEPELQNLMCAVVHCAPRDVIIFGTDGLTDNFDPVVVRIAIPRSPDITYVDENEAESGSTTLSKVYPNARHNWAKMTPISTPYALLVWPKPPPPPPSALPPALTPPEPDSLLSSPDGVSARSLNYTDQLELTWPERRQYAAKELTRIWYELERTGNGEVSAADFGEALLRHVKRVTAQKRQFLEAPETTKLKAQFSRYMRKKNSMQEKTEPGSAASGGSCESVGTAKKDDELCELERRRAWIMDSMKRMPGKLDHATHDTEVNNRDSTRILGTLPCVNLTCCCHLQSVLHSVCFSKQCNAIFSNLILFPTLFLGNKSKIVRKKWLLVNIGDLQEY</sequence>
<organism evidence="3 4">
    <name type="scientific">Echinococcus canadensis</name>
    <dbReference type="NCBI Taxonomy" id="519352"/>
    <lineage>
        <taxon>Eukaryota</taxon>
        <taxon>Metazoa</taxon>
        <taxon>Spiralia</taxon>
        <taxon>Lophotrochozoa</taxon>
        <taxon>Platyhelminthes</taxon>
        <taxon>Cestoda</taxon>
        <taxon>Eucestoda</taxon>
        <taxon>Cyclophyllidea</taxon>
        <taxon>Taeniidae</taxon>
        <taxon>Echinococcus</taxon>
        <taxon>Echinococcus canadensis group</taxon>
    </lineage>
</organism>
<evidence type="ECO:0000259" key="2">
    <source>
        <dbReference type="PROSITE" id="PS51746"/>
    </source>
</evidence>
<feature type="compositionally biased region" description="Basic and acidic residues" evidence="1">
    <location>
        <begin position="343"/>
        <end position="354"/>
    </location>
</feature>
<proteinExistence type="predicted"/>
<dbReference type="AlphaFoldDB" id="A0A915EX50"/>
<feature type="region of interest" description="Disordered" evidence="1">
    <location>
        <begin position="330"/>
        <end position="354"/>
    </location>
</feature>
<feature type="region of interest" description="Disordered" evidence="1">
    <location>
        <begin position="277"/>
        <end position="299"/>
    </location>
</feature>
<dbReference type="PANTHER" id="PTHR21586">
    <property type="entry name" value="TIPA"/>
    <property type="match status" value="1"/>
</dbReference>
<dbReference type="PROSITE" id="PS51746">
    <property type="entry name" value="PPM_2"/>
    <property type="match status" value="1"/>
</dbReference>
<accession>A0A915EX50</accession>
<protein>
    <submittedName>
        <fullName evidence="4">PPM-type phosphatase domain-containing protein</fullName>
    </submittedName>
</protein>
<evidence type="ECO:0000313" key="4">
    <source>
        <dbReference type="WBParaSite" id="maker-E.canG7_contigs_3887-snap-gene-0.63-mRNA-1"/>
    </source>
</evidence>
<reference evidence="4" key="1">
    <citation type="submission" date="2022-11" db="UniProtKB">
        <authorList>
            <consortium name="WormBaseParasite"/>
        </authorList>
    </citation>
    <scope>IDENTIFICATION</scope>
</reference>
<feature type="region of interest" description="Disordered" evidence="1">
    <location>
        <begin position="466"/>
        <end position="489"/>
    </location>
</feature>
<dbReference type="Gene3D" id="3.60.40.10">
    <property type="entry name" value="PPM-type phosphatase domain"/>
    <property type="match status" value="1"/>
</dbReference>